<name>A0AA42DRM9_9FIRM</name>
<dbReference type="EMBL" id="JAQIFT010000069">
    <property type="protein sequence ID" value="MDA3734070.1"/>
    <property type="molecule type" value="Genomic_DNA"/>
</dbReference>
<evidence type="ECO:0000313" key="1">
    <source>
        <dbReference type="EMBL" id="MDA3734070.1"/>
    </source>
</evidence>
<keyword evidence="2" id="KW-1185">Reference proteome</keyword>
<dbReference type="RefSeq" id="WP_271013712.1">
    <property type="nucleotide sequence ID" value="NZ_JAQIFT010000069.1"/>
</dbReference>
<sequence length="55" mass="6320">MEANRTRNLFLQNFTNTKQEIPPLDASYQALSSCKSIHEAFHLEAYEVLILKVPV</sequence>
<dbReference type="AlphaFoldDB" id="A0AA42DRM9"/>
<comment type="caution">
    <text evidence="1">The sequence shown here is derived from an EMBL/GenBank/DDBJ whole genome shotgun (WGS) entry which is preliminary data.</text>
</comment>
<dbReference type="Gene3D" id="2.60.40.1180">
    <property type="entry name" value="Golgi alpha-mannosidase II"/>
    <property type="match status" value="1"/>
</dbReference>
<dbReference type="Proteomes" id="UP001169242">
    <property type="component" value="Unassembled WGS sequence"/>
</dbReference>
<reference evidence="1" key="1">
    <citation type="journal article" date="2023" name="Int. J. Syst. Evol. Microbiol.">
        <title>&lt;i&gt;Holtiella tumoricola&lt;/i&gt; gen. nov. sp. nov., isolated from a human clinical sample.</title>
        <authorList>
            <person name="Allen-Vercoe E."/>
            <person name="Daigneault M.C."/>
            <person name="Vancuren S.J."/>
            <person name="Cochrane K."/>
            <person name="O'Neal L.L."/>
            <person name="Sankaranarayanan K."/>
            <person name="Lawson P.A."/>
        </authorList>
    </citation>
    <scope>NUCLEOTIDE SEQUENCE</scope>
    <source>
        <strain evidence="1">CC70A</strain>
    </source>
</reference>
<organism evidence="1 2">
    <name type="scientific">Holtiella tumoricola</name>
    <dbReference type="NCBI Taxonomy" id="3018743"/>
    <lineage>
        <taxon>Bacteria</taxon>
        <taxon>Bacillati</taxon>
        <taxon>Bacillota</taxon>
        <taxon>Clostridia</taxon>
        <taxon>Lachnospirales</taxon>
        <taxon>Cellulosilyticaceae</taxon>
        <taxon>Holtiella</taxon>
    </lineage>
</organism>
<evidence type="ECO:0000313" key="2">
    <source>
        <dbReference type="Proteomes" id="UP001169242"/>
    </source>
</evidence>
<gene>
    <name evidence="1" type="ORF">PBV87_21580</name>
</gene>
<accession>A0AA42DRM9</accession>
<proteinExistence type="predicted"/>
<dbReference type="InterPro" id="IPR013780">
    <property type="entry name" value="Glyco_hydro_b"/>
</dbReference>
<protein>
    <submittedName>
        <fullName evidence="1">Uncharacterized protein</fullName>
    </submittedName>
</protein>